<dbReference type="Pfam" id="PF00076">
    <property type="entry name" value="RRM_1"/>
    <property type="match status" value="1"/>
</dbReference>
<dbReference type="InterPro" id="IPR012677">
    <property type="entry name" value="Nucleotide-bd_a/b_plait_sf"/>
</dbReference>
<dbReference type="OrthoDB" id="4207594at2759"/>
<accession>A0A4Z2DQY8</accession>
<proteinExistence type="predicted"/>
<comment type="caution">
    <text evidence="4">The sequence shown here is derived from an EMBL/GenBank/DDBJ whole genome shotgun (WGS) entry which is preliminary data.</text>
</comment>
<dbReference type="InterPro" id="IPR035979">
    <property type="entry name" value="RBD_domain_sf"/>
</dbReference>
<evidence type="ECO:0000256" key="2">
    <source>
        <dbReference type="PROSITE-ProRule" id="PRU00176"/>
    </source>
</evidence>
<evidence type="ECO:0000313" key="5">
    <source>
        <dbReference type="Proteomes" id="UP000311919"/>
    </source>
</evidence>
<organism evidence="4 5">
    <name type="scientific">Schistosoma japonicum</name>
    <name type="common">Blood fluke</name>
    <dbReference type="NCBI Taxonomy" id="6182"/>
    <lineage>
        <taxon>Eukaryota</taxon>
        <taxon>Metazoa</taxon>
        <taxon>Spiralia</taxon>
        <taxon>Lophotrochozoa</taxon>
        <taxon>Platyhelminthes</taxon>
        <taxon>Trematoda</taxon>
        <taxon>Digenea</taxon>
        <taxon>Strigeidida</taxon>
        <taxon>Schistosomatoidea</taxon>
        <taxon>Schistosomatidae</taxon>
        <taxon>Schistosoma</taxon>
    </lineage>
</organism>
<dbReference type="STRING" id="6182.A0A4Z2DQY8"/>
<name>A0A4Z2DQY8_SCHJA</name>
<dbReference type="PROSITE" id="PS50102">
    <property type="entry name" value="RRM"/>
    <property type="match status" value="1"/>
</dbReference>
<gene>
    <name evidence="4" type="ORF">EWB00_009703</name>
</gene>
<evidence type="ECO:0000259" key="3">
    <source>
        <dbReference type="PROSITE" id="PS50102"/>
    </source>
</evidence>
<dbReference type="InterPro" id="IPR050886">
    <property type="entry name" value="RNA-binding_reg"/>
</dbReference>
<keyword evidence="1 2" id="KW-0694">RNA-binding</keyword>
<dbReference type="GO" id="GO:0005634">
    <property type="term" value="C:nucleus"/>
    <property type="evidence" value="ECO:0007669"/>
    <property type="project" value="TreeGrafter"/>
</dbReference>
<feature type="domain" description="RRM" evidence="3">
    <location>
        <begin position="12"/>
        <end position="93"/>
    </location>
</feature>
<dbReference type="CDD" id="cd12384">
    <property type="entry name" value="RRM_RBM24_RBM38_like"/>
    <property type="match status" value="1"/>
</dbReference>
<dbReference type="Gene3D" id="3.30.70.330">
    <property type="match status" value="1"/>
</dbReference>
<dbReference type="SUPFAM" id="SSF54928">
    <property type="entry name" value="RNA-binding domain, RBD"/>
    <property type="match status" value="1"/>
</dbReference>
<keyword evidence="5" id="KW-1185">Reference proteome</keyword>
<dbReference type="AlphaFoldDB" id="A0A4Z2DQY8"/>
<dbReference type="GO" id="GO:0003730">
    <property type="term" value="F:mRNA 3'-UTR binding"/>
    <property type="evidence" value="ECO:0007669"/>
    <property type="project" value="TreeGrafter"/>
</dbReference>
<dbReference type="SMART" id="SM00360">
    <property type="entry name" value="RRM"/>
    <property type="match status" value="1"/>
</dbReference>
<dbReference type="GO" id="GO:0005829">
    <property type="term" value="C:cytosol"/>
    <property type="evidence" value="ECO:0007669"/>
    <property type="project" value="TreeGrafter"/>
</dbReference>
<evidence type="ECO:0000313" key="4">
    <source>
        <dbReference type="EMBL" id="TNN18941.1"/>
    </source>
</evidence>
<dbReference type="PANTHER" id="PTHR48024">
    <property type="entry name" value="GEO13361P1-RELATED"/>
    <property type="match status" value="1"/>
</dbReference>
<dbReference type="EMBL" id="SKCS01000061">
    <property type="protein sequence ID" value="TNN18941.1"/>
    <property type="molecule type" value="Genomic_DNA"/>
</dbReference>
<dbReference type="InterPro" id="IPR000504">
    <property type="entry name" value="RRM_dom"/>
</dbReference>
<protein>
    <submittedName>
        <fullName evidence="4">RNA-binding protein</fullName>
    </submittedName>
</protein>
<dbReference type="Proteomes" id="UP000311919">
    <property type="component" value="Unassembled WGS sequence"/>
</dbReference>
<reference evidence="4 5" key="1">
    <citation type="submission" date="2019-03" db="EMBL/GenBank/DDBJ databases">
        <title>An improved genome assembly of the fluke Schistosoma japonicum.</title>
        <authorList>
            <person name="Hu W."/>
            <person name="Luo F."/>
            <person name="Yin M."/>
            <person name="Mo X."/>
            <person name="Sun C."/>
            <person name="Wu Q."/>
            <person name="Zhu B."/>
            <person name="Xiang M."/>
            <person name="Wang J."/>
            <person name="Wang Y."/>
            <person name="Zhang T."/>
            <person name="Xu B."/>
            <person name="Zheng H."/>
            <person name="Feng Z."/>
        </authorList>
    </citation>
    <scope>NUCLEOTIDE SEQUENCE [LARGE SCALE GENOMIC DNA]</scope>
    <source>
        <strain evidence="4">HuSjv2</strain>
        <tissue evidence="4">Worms</tissue>
    </source>
</reference>
<dbReference type="PANTHER" id="PTHR48024:SF56">
    <property type="entry name" value="HETEROGENEOUS NUCLEAR RIBONUCLEOPROTEIN A0"/>
    <property type="match status" value="1"/>
</dbReference>
<evidence type="ECO:0000256" key="1">
    <source>
        <dbReference type="ARBA" id="ARBA00022884"/>
    </source>
</evidence>
<sequence length="468" mass="49318">MTLNHQKDTTLTKIFVGGLPYHTTDESLRCFFDQFGPIDEAVVITDRQTGKSRGYGFVTMSRTEDALLAIRDPNPCIDGRKANVNLAVLGAKPRFMPGTNTGVPGFFPLHSGLPMDASQASLYNNPMAAAAVTNSLMNPLMNAGMLTGFNIPNPNTLQPAMSGLLQTPPNHVSSLSADPTSDNRLQTQLPLNQLASLNYLLSYSNAIGNPSSATAAAAAAAALAATANPNQTTISPAALALLMSTYGQATGGLNTVLPTNNSYIGMSPVTHPSLNTTSLPATSLLNLNSTAPNTTGLNVLTGSQAVSPFCRTFTPEVSPNELNAYSAAMAYQRLLNMASNYQTIPTTLLTPVNATNSLSSTLLNNQFAASTNQAMNYNVNNNNNNTPNNGIAVSADQSSSMPLLFPSTSRSLVSFTSDMNTASYDYGNPQELTTNMHANLATGQHAGITVTPSPHHEDIECANSSMNF</sequence>